<dbReference type="InterPro" id="IPR044068">
    <property type="entry name" value="CB"/>
</dbReference>
<evidence type="ECO:0000256" key="1">
    <source>
        <dbReference type="ARBA" id="ARBA00022908"/>
    </source>
</evidence>
<proteinExistence type="predicted"/>
<organism evidence="7 8">
    <name type="scientific">Candidatus Magnetoglobus multicellularis str. Araruama</name>
    <dbReference type="NCBI Taxonomy" id="890399"/>
    <lineage>
        <taxon>Bacteria</taxon>
        <taxon>Pseudomonadati</taxon>
        <taxon>Thermodesulfobacteriota</taxon>
        <taxon>Desulfobacteria</taxon>
        <taxon>Desulfobacterales</taxon>
        <taxon>Desulfobacteraceae</taxon>
        <taxon>Candidatus Magnetoglobus</taxon>
    </lineage>
</organism>
<feature type="non-terminal residue" evidence="7">
    <location>
        <position position="272"/>
    </location>
</feature>
<feature type="domain" description="Core-binding (CB)" evidence="6">
    <location>
        <begin position="93"/>
        <end position="180"/>
    </location>
</feature>
<dbReference type="GO" id="GO:0003677">
    <property type="term" value="F:DNA binding"/>
    <property type="evidence" value="ECO:0007669"/>
    <property type="project" value="UniProtKB-UniRule"/>
</dbReference>
<evidence type="ECO:0000256" key="4">
    <source>
        <dbReference type="PROSITE-ProRule" id="PRU01248"/>
    </source>
</evidence>
<keyword evidence="2 4" id="KW-0238">DNA-binding</keyword>
<dbReference type="AlphaFoldDB" id="A0A1V1NVH5"/>
<evidence type="ECO:0000313" key="8">
    <source>
        <dbReference type="Proteomes" id="UP000189670"/>
    </source>
</evidence>
<dbReference type="InterPro" id="IPR011010">
    <property type="entry name" value="DNA_brk_join_enz"/>
</dbReference>
<dbReference type="GO" id="GO:0006310">
    <property type="term" value="P:DNA recombination"/>
    <property type="evidence" value="ECO:0007669"/>
    <property type="project" value="UniProtKB-KW"/>
</dbReference>
<dbReference type="Proteomes" id="UP000189670">
    <property type="component" value="Unassembled WGS sequence"/>
</dbReference>
<dbReference type="Gene3D" id="1.10.150.130">
    <property type="match status" value="1"/>
</dbReference>
<sequence>MKKNTEHLLIDSYISWMTQNDYAESTVKFHKQTLKIYFDFINNNCLSIEEGFTFESLEIFKKLHPYKGKCCAVKGFSHYLFKNQIIQRPITNIPFRVLPDEFEDYLLTYEKIFGITQPHLDNKRRVLYLFSEYISKRKIKLKNLKIEIIDDFLSQYNAGRPVSTIKYRLAHLREFLRHLHMKGIIRKNLALLITTPRIYHHTRPPKFLRSNEVKQLLKTLLYTTPREIRASAFTHIACDLGLRIGEISKISLDDIFFKEQEIKIPERKGKNP</sequence>
<accession>A0A1V1NVH5</accession>
<dbReference type="PROSITE" id="PS51898">
    <property type="entry name" value="TYR_RECOMBINASE"/>
    <property type="match status" value="1"/>
</dbReference>
<name>A0A1V1NVH5_9BACT</name>
<evidence type="ECO:0000259" key="6">
    <source>
        <dbReference type="PROSITE" id="PS51900"/>
    </source>
</evidence>
<dbReference type="InterPro" id="IPR013762">
    <property type="entry name" value="Integrase-like_cat_sf"/>
</dbReference>
<evidence type="ECO:0000313" key="7">
    <source>
        <dbReference type="EMBL" id="ETR66568.1"/>
    </source>
</evidence>
<dbReference type="Gene3D" id="1.10.443.10">
    <property type="entry name" value="Intergrase catalytic core"/>
    <property type="match status" value="1"/>
</dbReference>
<dbReference type="InterPro" id="IPR010998">
    <property type="entry name" value="Integrase_recombinase_N"/>
</dbReference>
<reference evidence="8" key="1">
    <citation type="submission" date="2012-11" db="EMBL/GenBank/DDBJ databases">
        <authorList>
            <person name="Lucero-Rivera Y.E."/>
            <person name="Tovar-Ramirez D."/>
        </authorList>
    </citation>
    <scope>NUCLEOTIDE SEQUENCE [LARGE SCALE GENOMIC DNA]</scope>
    <source>
        <strain evidence="8">Araruama</strain>
    </source>
</reference>
<protein>
    <submittedName>
        <fullName evidence="7">Integrase/recombinase XerC</fullName>
    </submittedName>
</protein>
<keyword evidence="1" id="KW-0229">DNA integration</keyword>
<comment type="caution">
    <text evidence="7">The sequence shown here is derived from an EMBL/GenBank/DDBJ whole genome shotgun (WGS) entry which is preliminary data.</text>
</comment>
<dbReference type="Pfam" id="PF00589">
    <property type="entry name" value="Phage_integrase"/>
    <property type="match status" value="1"/>
</dbReference>
<feature type="domain" description="Tyr recombinase" evidence="5">
    <location>
        <begin position="203"/>
        <end position="272"/>
    </location>
</feature>
<keyword evidence="3" id="KW-0233">DNA recombination</keyword>
<evidence type="ECO:0000256" key="2">
    <source>
        <dbReference type="ARBA" id="ARBA00023125"/>
    </source>
</evidence>
<dbReference type="InterPro" id="IPR002104">
    <property type="entry name" value="Integrase_catalytic"/>
</dbReference>
<gene>
    <name evidence="7" type="ORF">OMM_12632</name>
</gene>
<dbReference type="SUPFAM" id="SSF56349">
    <property type="entry name" value="DNA breaking-rejoining enzymes"/>
    <property type="match status" value="1"/>
</dbReference>
<dbReference type="PROSITE" id="PS51900">
    <property type="entry name" value="CB"/>
    <property type="match status" value="1"/>
</dbReference>
<evidence type="ECO:0000256" key="3">
    <source>
        <dbReference type="ARBA" id="ARBA00023172"/>
    </source>
</evidence>
<evidence type="ECO:0000259" key="5">
    <source>
        <dbReference type="PROSITE" id="PS51898"/>
    </source>
</evidence>
<dbReference type="EMBL" id="ATBP01001898">
    <property type="protein sequence ID" value="ETR66568.1"/>
    <property type="molecule type" value="Genomic_DNA"/>
</dbReference>
<dbReference type="GO" id="GO:0015074">
    <property type="term" value="P:DNA integration"/>
    <property type="evidence" value="ECO:0007669"/>
    <property type="project" value="UniProtKB-KW"/>
</dbReference>